<dbReference type="Pfam" id="PF20700">
    <property type="entry name" value="Mutator"/>
    <property type="match status" value="1"/>
</dbReference>
<protein>
    <recommendedName>
        <fullName evidence="3">Mutator-like transposase domain-containing protein</fullName>
    </recommendedName>
</protein>
<evidence type="ECO:0000313" key="5">
    <source>
        <dbReference type="Proteomes" id="UP000005408"/>
    </source>
</evidence>
<reference evidence="4" key="1">
    <citation type="submission" date="2022-08" db="UniProtKB">
        <authorList>
            <consortium name="EnsemblMetazoa"/>
        </authorList>
    </citation>
    <scope>IDENTIFICATION</scope>
    <source>
        <strain evidence="4">05x7-T-G4-1.051#20</strain>
    </source>
</reference>
<feature type="signal peptide" evidence="2">
    <location>
        <begin position="1"/>
        <end position="16"/>
    </location>
</feature>
<feature type="coiled-coil region" evidence="1">
    <location>
        <begin position="31"/>
        <end position="65"/>
    </location>
</feature>
<evidence type="ECO:0000256" key="2">
    <source>
        <dbReference type="SAM" id="SignalP"/>
    </source>
</evidence>
<organism evidence="4 5">
    <name type="scientific">Magallana gigas</name>
    <name type="common">Pacific oyster</name>
    <name type="synonym">Crassostrea gigas</name>
    <dbReference type="NCBI Taxonomy" id="29159"/>
    <lineage>
        <taxon>Eukaryota</taxon>
        <taxon>Metazoa</taxon>
        <taxon>Spiralia</taxon>
        <taxon>Lophotrochozoa</taxon>
        <taxon>Mollusca</taxon>
        <taxon>Bivalvia</taxon>
        <taxon>Autobranchia</taxon>
        <taxon>Pteriomorphia</taxon>
        <taxon>Ostreida</taxon>
        <taxon>Ostreoidea</taxon>
        <taxon>Ostreidae</taxon>
        <taxon>Magallana</taxon>
    </lineage>
</organism>
<dbReference type="Proteomes" id="UP000005408">
    <property type="component" value="Unassembled WGS sequence"/>
</dbReference>
<keyword evidence="2" id="KW-0732">Signal</keyword>
<dbReference type="InterPro" id="IPR051077">
    <property type="entry name" value="Ca-dependent_lectin"/>
</dbReference>
<evidence type="ECO:0000313" key="4">
    <source>
        <dbReference type="EnsemblMetazoa" id="G15709.2:cds"/>
    </source>
</evidence>
<dbReference type="InterPro" id="IPR049012">
    <property type="entry name" value="Mutator_transp_dom"/>
</dbReference>
<evidence type="ECO:0000256" key="1">
    <source>
        <dbReference type="SAM" id="Coils"/>
    </source>
</evidence>
<name>A0A8W8ISU5_MAGGI</name>
<evidence type="ECO:0000259" key="3">
    <source>
        <dbReference type="Pfam" id="PF20700"/>
    </source>
</evidence>
<dbReference type="PANTHER" id="PTHR24024:SF18">
    <property type="entry name" value="SHORT-CHAIN COLLAGEN C4-LIKE"/>
    <property type="match status" value="1"/>
</dbReference>
<sequence>MFLFACLALVATAVEEKRILLNDPDLIHSEITAMQHQMQEMNSKLQDQQNKLLAQERLIAEIQTKTQTGGAIFVRWGKHGCPDNDTELVYSGFAGGSYYDHQGAAVDYVCLTRDPVFTSKLHDTQYGYMYGAEYNSNAFGPADGNDIPCAVCRSLSTSSVLMIPGTNEKDEITDHNYSKPVNKLENKEEIHEDFLVSKSETKINDSNEYLLGRRVVDIHHMADQMVCEQCGTLLHLRDIISEKLYGLASVFTMLCRSCHTIRKISSGKRDGCGGFEINYKVTIASFNMFLFACLLPMLAAADEEKRILLNDPDLIHSEIIAMRHQIQEMNSKLLAQERLIAEIQTTQSGGAIFVRWGKHGCPDNDTELVYSGAAAEYVCLTRNPVFPSKLHDSVNAYMYGAEYNSNAFGPTDGNDIPCAVCRSLSTSSVLMIPGTNQRKIKHRKAVPSTFAGENMDVLTTTQNLFTRGLQGACIMHTLGLQQSICTFRQIQSLQHYPSSSVMRSCTEPSAYNEQAASQYICLDAASETVVNGHDNNNGKLVQPVKAVCGALECPPYDDGKILTCAVCTK</sequence>
<dbReference type="AlphaFoldDB" id="A0A8W8ISU5"/>
<feature type="domain" description="Mutator-like transposase" evidence="3">
    <location>
        <begin position="212"/>
        <end position="288"/>
    </location>
</feature>
<dbReference type="GO" id="GO:0005615">
    <property type="term" value="C:extracellular space"/>
    <property type="evidence" value="ECO:0007669"/>
    <property type="project" value="TreeGrafter"/>
</dbReference>
<keyword evidence="5" id="KW-1185">Reference proteome</keyword>
<dbReference type="PANTHER" id="PTHR24024">
    <property type="entry name" value="PULMONARY SURFACTANT-ASSOCIATED PROTEIN A"/>
    <property type="match status" value="1"/>
</dbReference>
<accession>A0A8W8ISU5</accession>
<dbReference type="EnsemblMetazoa" id="G15709.2">
    <property type="protein sequence ID" value="G15709.2:cds"/>
    <property type="gene ID" value="G15709"/>
</dbReference>
<proteinExistence type="predicted"/>
<keyword evidence="1" id="KW-0175">Coiled coil</keyword>
<feature type="chain" id="PRO_5036486778" description="Mutator-like transposase domain-containing protein" evidence="2">
    <location>
        <begin position="17"/>
        <end position="569"/>
    </location>
</feature>